<keyword evidence="3" id="KW-1185">Reference proteome</keyword>
<organism evidence="2 3">
    <name type="scientific">Synaphobranchus kaupii</name>
    <name type="common">Kaup's arrowtooth eel</name>
    <dbReference type="NCBI Taxonomy" id="118154"/>
    <lineage>
        <taxon>Eukaryota</taxon>
        <taxon>Metazoa</taxon>
        <taxon>Chordata</taxon>
        <taxon>Craniata</taxon>
        <taxon>Vertebrata</taxon>
        <taxon>Euteleostomi</taxon>
        <taxon>Actinopterygii</taxon>
        <taxon>Neopterygii</taxon>
        <taxon>Teleostei</taxon>
        <taxon>Anguilliformes</taxon>
        <taxon>Synaphobranchidae</taxon>
        <taxon>Synaphobranchus</taxon>
    </lineage>
</organism>
<evidence type="ECO:0000313" key="2">
    <source>
        <dbReference type="EMBL" id="KAJ8382482.1"/>
    </source>
</evidence>
<dbReference type="EMBL" id="JAINUF010000001">
    <property type="protein sequence ID" value="KAJ8382482.1"/>
    <property type="molecule type" value="Genomic_DNA"/>
</dbReference>
<dbReference type="AlphaFoldDB" id="A0A9Q1JG41"/>
<reference evidence="2" key="1">
    <citation type="journal article" date="2023" name="Science">
        <title>Genome structures resolve the early diversification of teleost fishes.</title>
        <authorList>
            <person name="Parey E."/>
            <person name="Louis A."/>
            <person name="Montfort J."/>
            <person name="Bouchez O."/>
            <person name="Roques C."/>
            <person name="Iampietro C."/>
            <person name="Lluch J."/>
            <person name="Castinel A."/>
            <person name="Donnadieu C."/>
            <person name="Desvignes T."/>
            <person name="Floi Bucao C."/>
            <person name="Jouanno E."/>
            <person name="Wen M."/>
            <person name="Mejri S."/>
            <person name="Dirks R."/>
            <person name="Jansen H."/>
            <person name="Henkel C."/>
            <person name="Chen W.J."/>
            <person name="Zahm M."/>
            <person name="Cabau C."/>
            <person name="Klopp C."/>
            <person name="Thompson A.W."/>
            <person name="Robinson-Rechavi M."/>
            <person name="Braasch I."/>
            <person name="Lecointre G."/>
            <person name="Bobe J."/>
            <person name="Postlethwait J.H."/>
            <person name="Berthelot C."/>
            <person name="Roest Crollius H."/>
            <person name="Guiguen Y."/>
        </authorList>
    </citation>
    <scope>NUCLEOTIDE SEQUENCE</scope>
    <source>
        <strain evidence="2">WJC10195</strain>
    </source>
</reference>
<dbReference type="Proteomes" id="UP001152622">
    <property type="component" value="Chromosome 1"/>
</dbReference>
<gene>
    <name evidence="2" type="ORF">SKAU_G00032600</name>
</gene>
<comment type="caution">
    <text evidence="2">The sequence shown here is derived from an EMBL/GenBank/DDBJ whole genome shotgun (WGS) entry which is preliminary data.</text>
</comment>
<protein>
    <submittedName>
        <fullName evidence="2">Uncharacterized protein</fullName>
    </submittedName>
</protein>
<accession>A0A9Q1JG41</accession>
<evidence type="ECO:0000313" key="3">
    <source>
        <dbReference type="Proteomes" id="UP001152622"/>
    </source>
</evidence>
<sequence>MGGGCLGINQTDRRQTGKGTARTEPGGGWTGTRPVRSSEPVRATKVRNGREQAWGPRAGASTEAAGEPWTVRSAADRNRWEQTPGTEKVVIQAEECYPQRLAVFLLTSMIKVFINKLYKSA</sequence>
<evidence type="ECO:0000256" key="1">
    <source>
        <dbReference type="SAM" id="MobiDB-lite"/>
    </source>
</evidence>
<feature type="region of interest" description="Disordered" evidence="1">
    <location>
        <begin position="1"/>
        <end position="69"/>
    </location>
</feature>
<proteinExistence type="predicted"/>
<name>A0A9Q1JG41_SYNKA</name>